<evidence type="ECO:0000313" key="2">
    <source>
        <dbReference type="EMBL" id="OCA80560.1"/>
    </source>
</evidence>
<dbReference type="Proteomes" id="UP000093508">
    <property type="component" value="Unassembled WGS sequence"/>
</dbReference>
<keyword evidence="1" id="KW-0812">Transmembrane</keyword>
<feature type="transmembrane region" description="Helical" evidence="1">
    <location>
        <begin position="67"/>
        <end position="87"/>
    </location>
</feature>
<name>A0ABX2XAX0_9FLAO</name>
<feature type="transmembrane region" description="Helical" evidence="1">
    <location>
        <begin position="121"/>
        <end position="137"/>
    </location>
</feature>
<keyword evidence="1" id="KW-0472">Membrane</keyword>
<keyword evidence="1" id="KW-1133">Transmembrane helix</keyword>
<feature type="transmembrane region" description="Helical" evidence="1">
    <location>
        <begin position="254"/>
        <end position="275"/>
    </location>
</feature>
<reference evidence="2 3" key="1">
    <citation type="submission" date="2016-07" db="EMBL/GenBank/DDBJ databases">
        <authorList>
            <person name="Jeong J.-J."/>
            <person name="Kim D.W."/>
            <person name="Sang M.K."/>
            <person name="Choi I.-G."/>
            <person name="Kim K.D."/>
        </authorList>
    </citation>
    <scope>NUCLEOTIDE SEQUENCE [LARGE SCALE GENOMIC DNA]</scope>
    <source>
        <strain evidence="2 3">C-26</strain>
    </source>
</reference>
<feature type="transmembrane region" description="Helical" evidence="1">
    <location>
        <begin position="196"/>
        <end position="217"/>
    </location>
</feature>
<evidence type="ECO:0000256" key="1">
    <source>
        <dbReference type="SAM" id="Phobius"/>
    </source>
</evidence>
<gene>
    <name evidence="2" type="ORF">BBH99_00210</name>
</gene>
<feature type="transmembrane region" description="Helical" evidence="1">
    <location>
        <begin position="223"/>
        <end position="242"/>
    </location>
</feature>
<feature type="transmembrane region" description="Helical" evidence="1">
    <location>
        <begin position="6"/>
        <end position="24"/>
    </location>
</feature>
<proteinExistence type="predicted"/>
<accession>A0ABX2XAX0</accession>
<comment type="caution">
    <text evidence="2">The sequence shown here is derived from an EMBL/GenBank/DDBJ whole genome shotgun (WGS) entry which is preliminary data.</text>
</comment>
<organism evidence="2 3">
    <name type="scientific">Chryseobacterium contaminans</name>
    <dbReference type="NCBI Taxonomy" id="1423959"/>
    <lineage>
        <taxon>Bacteria</taxon>
        <taxon>Pseudomonadati</taxon>
        <taxon>Bacteroidota</taxon>
        <taxon>Flavobacteriia</taxon>
        <taxon>Flavobacteriales</taxon>
        <taxon>Weeksellaceae</taxon>
        <taxon>Chryseobacterium group</taxon>
        <taxon>Chryseobacterium</taxon>
    </lineage>
</organism>
<evidence type="ECO:0000313" key="3">
    <source>
        <dbReference type="Proteomes" id="UP000093508"/>
    </source>
</evidence>
<feature type="transmembrane region" description="Helical" evidence="1">
    <location>
        <begin position="93"/>
        <end position="109"/>
    </location>
</feature>
<evidence type="ECO:0008006" key="4">
    <source>
        <dbReference type="Google" id="ProtNLM"/>
    </source>
</evidence>
<keyword evidence="3" id="KW-1185">Reference proteome</keyword>
<protein>
    <recommendedName>
        <fullName evidence="4">HTTM domain-containing protein</fullName>
    </recommendedName>
</protein>
<sequence>MFINKYMLDLICISIIFICLYLILDSVEILINIKYYGFDSPISVNKFFLRKIYYKKKTLKFIYNQKVLKTIIRLRFLISLFILGLVILQIDSFLNSLAIFILIIFELYLRLRCQNRLSSSEHIIIFNLFCLFCTFLTKDYRILNFISLYIVICYTSNGIQKISSVKWRTGEGLKKLLKTNIYGNKLLVSIFHENKYIYFLLSWLIILFQLTFVFFIVNPHFCVIYLCLGVLFHLFLAIFMKLKDFFLAFLSSYPFLFFTFLEIHNIPININYFYIF</sequence>
<feature type="transmembrane region" description="Helical" evidence="1">
    <location>
        <begin position="143"/>
        <end position="159"/>
    </location>
</feature>
<dbReference type="EMBL" id="MAYF01000001">
    <property type="protein sequence ID" value="OCA80560.1"/>
    <property type="molecule type" value="Genomic_DNA"/>
</dbReference>